<dbReference type="OrthoDB" id="9814535at2"/>
<evidence type="ECO:0000256" key="4">
    <source>
        <dbReference type="ARBA" id="ARBA00023136"/>
    </source>
</evidence>
<dbReference type="EMBL" id="CP002542">
    <property type="protein sequence ID" value="AEA44355.1"/>
    <property type="molecule type" value="Genomic_DNA"/>
</dbReference>
<dbReference type="GO" id="GO:0019867">
    <property type="term" value="C:outer membrane"/>
    <property type="evidence" value="ECO:0007669"/>
    <property type="project" value="InterPro"/>
</dbReference>
<keyword evidence="5" id="KW-0998">Cell outer membrane</keyword>
<evidence type="ECO:0000256" key="2">
    <source>
        <dbReference type="ARBA" id="ARBA00022692"/>
    </source>
</evidence>
<keyword evidence="2" id="KW-0812">Transmembrane</keyword>
<evidence type="ECO:0000259" key="6">
    <source>
        <dbReference type="Pfam" id="PF01103"/>
    </source>
</evidence>
<dbReference type="InterPro" id="IPR039910">
    <property type="entry name" value="D15-like"/>
</dbReference>
<comment type="subcellular location">
    <subcellularLocation>
        <location evidence="1">Membrane</location>
    </subcellularLocation>
</comment>
<dbReference type="PANTHER" id="PTHR12815:SF47">
    <property type="entry name" value="TRANSLOCATION AND ASSEMBLY MODULE SUBUNIT TAMA"/>
    <property type="match status" value="1"/>
</dbReference>
<evidence type="ECO:0000313" key="8">
    <source>
        <dbReference type="Proteomes" id="UP000007463"/>
    </source>
</evidence>
<dbReference type="PANTHER" id="PTHR12815">
    <property type="entry name" value="SORTING AND ASSEMBLY MACHINERY SAMM50 PROTEIN FAMILY MEMBER"/>
    <property type="match status" value="1"/>
</dbReference>
<evidence type="ECO:0000313" key="7">
    <source>
        <dbReference type="EMBL" id="AEA44355.1"/>
    </source>
</evidence>
<organism evidence="7 8">
    <name type="scientific">Fluviicola taffensis (strain DSM 16823 / NCIMB 13979 / RW262)</name>
    <dbReference type="NCBI Taxonomy" id="755732"/>
    <lineage>
        <taxon>Bacteria</taxon>
        <taxon>Pseudomonadati</taxon>
        <taxon>Bacteroidota</taxon>
        <taxon>Flavobacteriia</taxon>
        <taxon>Flavobacteriales</taxon>
        <taxon>Crocinitomicaceae</taxon>
        <taxon>Fluviicola</taxon>
    </lineage>
</organism>
<dbReference type="Gene3D" id="2.40.160.50">
    <property type="entry name" value="membrane protein fhac: a member of the omp85/tpsb transporter family"/>
    <property type="match status" value="1"/>
</dbReference>
<dbReference type="AlphaFoldDB" id="F2ICA9"/>
<gene>
    <name evidence="7" type="ordered locus">Fluta_2369</name>
</gene>
<evidence type="ECO:0000256" key="5">
    <source>
        <dbReference type="ARBA" id="ARBA00023237"/>
    </source>
</evidence>
<evidence type="ECO:0000256" key="1">
    <source>
        <dbReference type="ARBA" id="ARBA00004370"/>
    </source>
</evidence>
<dbReference type="Pfam" id="PF01103">
    <property type="entry name" value="Omp85"/>
    <property type="match status" value="1"/>
</dbReference>
<feature type="domain" description="Bacterial surface antigen (D15)" evidence="6">
    <location>
        <begin position="526"/>
        <end position="907"/>
    </location>
</feature>
<accession>F2ICA9</accession>
<sequence length="952" mass="109474" precursor="true">MLRQFERLKLIHFIAFFAIALGVHSCSSTKLIPANKHLLVKNKIKVKGDKINSSEVGDVLKQKPNLKFLGMRVRLALFNSIDSSKTEHGRIRKLNRLNKTNLRKGRREIRINERRRQRAIRKGDKDYIYKRIQLRDTLDPNSTLRQLIKYKFGEAPVIADTGALSKSRTQIQAYMHSKGYFYSEVTSRFDTIHRLLNKHKTKKKVIARYNITTGIRYYIDTVKVICENLSVRNDFNNFLKKQTDKQGLNADFKSSILEGKPINLPFDADKFKAYRTELARYMRDQTYFGFIPTNISYKADTMRAGNNKGSNLKMSLTIVFGDRAVQDQNSSDTIRYVKHVSTKIQNVYFHFCDTTRYKGNFREEMKAIDSDLKKNNFLITKDSFLYKELKKKVEDYAESEKVGHKVIVKSKVYHTIYGKPKDSIDFDKFRIATFYYNGQMFVHPNVIESQNYLENENYYKEYYLERSFSRLVQLGLFSIIKPEIIETFPGSGIVEVHYYLVPVTKQSFSFEPRAKNSNGFLGLTASLNYSNKNIFRSGTNFTFSISGGFESNPSVFAKDDTGKKVKTQGRSFNTIEIGPSVKLDIPGLFPFGVNILSKRQRPRTELSGAYNYQKRPDFSRGLIQFNYLYKFLVGKTQSFSFGLPGASVIKYVSINPQPEFEAKINSLNDLYLKNAYRNQFIWEDFKITFDFDNQEKVKRISPRLRILYSASFSIAGNLLNGLTSINPKYDTLGHKLFLGVSYAQFTVFDNKLIAYLNVGKNKILAFRTMAGVGFPMKNSPTSLPYDYSFFGGGSNDNRGWSARTLGVGSYQQLLDPNFVITQIGDVRFNTSLEFRFGSGGVINHALFVDAGNIWTMKNDPNRPGGQISTRFLKELGVSVGYGLRLDFNYFIIRADLGIPIHNPSLPEGERWIYSKKPNFYAKAEQVYGPDYQSRLPIYLFQARLNFGIGFPF</sequence>
<dbReference type="eggNOG" id="COG4775">
    <property type="taxonomic scope" value="Bacteria"/>
</dbReference>
<protein>
    <submittedName>
        <fullName evidence="7">Surface antigen (D15)</fullName>
    </submittedName>
</protein>
<dbReference type="STRING" id="755732.Fluta_2369"/>
<reference evidence="7 8" key="1">
    <citation type="journal article" date="2011" name="Stand. Genomic Sci.">
        <title>Complete genome sequence of the gliding freshwater bacterium Fluviicola taffensis type strain (RW262).</title>
        <authorList>
            <person name="Woyke T."/>
            <person name="Chertkov O."/>
            <person name="Lapidus A."/>
            <person name="Nolan M."/>
            <person name="Lucas S."/>
            <person name="Del Rio T.G."/>
            <person name="Tice H."/>
            <person name="Cheng J.F."/>
            <person name="Tapia R."/>
            <person name="Han C."/>
            <person name="Goodwin L."/>
            <person name="Pitluck S."/>
            <person name="Liolios K."/>
            <person name="Pagani I."/>
            <person name="Ivanova N."/>
            <person name="Huntemann M."/>
            <person name="Mavromatis K."/>
            <person name="Mikhailova N."/>
            <person name="Pati A."/>
            <person name="Chen A."/>
            <person name="Palaniappan K."/>
            <person name="Land M."/>
            <person name="Hauser L."/>
            <person name="Brambilla E.M."/>
            <person name="Rohde M."/>
            <person name="Mwirichia R."/>
            <person name="Sikorski J."/>
            <person name="Tindall B.J."/>
            <person name="Goker M."/>
            <person name="Bristow J."/>
            <person name="Eisen J.A."/>
            <person name="Markowitz V."/>
            <person name="Hugenholtz P."/>
            <person name="Klenk H.P."/>
            <person name="Kyrpides N.C."/>
        </authorList>
    </citation>
    <scope>NUCLEOTIDE SEQUENCE [LARGE SCALE GENOMIC DNA]</scope>
    <source>
        <strain evidence="8">DSM 16823 / RW262 / RW262</strain>
    </source>
</reference>
<dbReference type="InterPro" id="IPR000184">
    <property type="entry name" value="Bac_surfAg_D15"/>
</dbReference>
<keyword evidence="3" id="KW-0732">Signal</keyword>
<keyword evidence="4" id="KW-0472">Membrane</keyword>
<keyword evidence="8" id="KW-1185">Reference proteome</keyword>
<name>F2ICA9_FLUTR</name>
<dbReference type="Proteomes" id="UP000007463">
    <property type="component" value="Chromosome"/>
</dbReference>
<reference evidence="8" key="2">
    <citation type="submission" date="2011-02" db="EMBL/GenBank/DDBJ databases">
        <title>The complete genome of Fluviicola taffensis DSM 16823.</title>
        <authorList>
            <consortium name="US DOE Joint Genome Institute (JGI-PGF)"/>
            <person name="Lucas S."/>
            <person name="Copeland A."/>
            <person name="Lapidus A."/>
            <person name="Bruce D."/>
            <person name="Goodwin L."/>
            <person name="Pitluck S."/>
            <person name="Kyrpides N."/>
            <person name="Mavromatis K."/>
            <person name="Ivanova N."/>
            <person name="Mikhailova N."/>
            <person name="Pagani I."/>
            <person name="Chertkov O."/>
            <person name="Detter J.C."/>
            <person name="Han C."/>
            <person name="Tapia R."/>
            <person name="Land M."/>
            <person name="Hauser L."/>
            <person name="Markowitz V."/>
            <person name="Cheng J.-F."/>
            <person name="Hugenholtz P."/>
            <person name="Woyke T."/>
            <person name="Wu D."/>
            <person name="Tindall B."/>
            <person name="Pomrenke H.G."/>
            <person name="Brambilla E."/>
            <person name="Klenk H.-P."/>
            <person name="Eisen J.A."/>
        </authorList>
    </citation>
    <scope>NUCLEOTIDE SEQUENCE [LARGE SCALE GENOMIC DNA]</scope>
    <source>
        <strain evidence="8">DSM 16823 / RW262 / RW262</strain>
    </source>
</reference>
<evidence type="ECO:0000256" key="3">
    <source>
        <dbReference type="ARBA" id="ARBA00022729"/>
    </source>
</evidence>
<dbReference type="HOGENOM" id="CLU_010929_0_0_10"/>
<dbReference type="KEGG" id="fte:Fluta_2369"/>
<proteinExistence type="predicted"/>